<accession>A0ABS7TXA5</accession>
<evidence type="ECO:0000259" key="3">
    <source>
        <dbReference type="PROSITE" id="PS50112"/>
    </source>
</evidence>
<evidence type="ECO:0000313" key="6">
    <source>
        <dbReference type="EMBL" id="MBZ5712821.1"/>
    </source>
</evidence>
<dbReference type="SUPFAM" id="SSF55785">
    <property type="entry name" value="PYP-like sensor domain (PAS domain)"/>
    <property type="match status" value="1"/>
</dbReference>
<keyword evidence="1" id="KW-0597">Phosphoprotein</keyword>
<keyword evidence="2" id="KW-0175">Coiled coil</keyword>
<dbReference type="NCBIfam" id="TIGR00229">
    <property type="entry name" value="sensory_box"/>
    <property type="match status" value="1"/>
</dbReference>
<dbReference type="CDD" id="cd07041">
    <property type="entry name" value="STAS_RsbR_RsbS_like"/>
    <property type="match status" value="1"/>
</dbReference>
<feature type="domain" description="STAS" evidence="5">
    <location>
        <begin position="291"/>
        <end position="402"/>
    </location>
</feature>
<dbReference type="EMBL" id="JAIRAU010000035">
    <property type="protein sequence ID" value="MBZ5712821.1"/>
    <property type="molecule type" value="Genomic_DNA"/>
</dbReference>
<dbReference type="PROSITE" id="PS50112">
    <property type="entry name" value="PAS"/>
    <property type="match status" value="1"/>
</dbReference>
<dbReference type="Gene3D" id="3.30.450.20">
    <property type="entry name" value="PAS domain"/>
    <property type="match status" value="1"/>
</dbReference>
<dbReference type="InterPro" id="IPR051932">
    <property type="entry name" value="Bact_StressResp_Reg"/>
</dbReference>
<dbReference type="InterPro" id="IPR000014">
    <property type="entry name" value="PAS"/>
</dbReference>
<dbReference type="Gene3D" id="3.30.750.24">
    <property type="entry name" value="STAS domain"/>
    <property type="match status" value="1"/>
</dbReference>
<evidence type="ECO:0000256" key="1">
    <source>
        <dbReference type="ARBA" id="ARBA00022553"/>
    </source>
</evidence>
<dbReference type="PANTHER" id="PTHR33745:SF3">
    <property type="entry name" value="RSBT CO-ANTAGONIST PROTEIN RSBRC"/>
    <property type="match status" value="1"/>
</dbReference>
<keyword evidence="7" id="KW-1185">Reference proteome</keyword>
<comment type="caution">
    <text evidence="6">The sequence shown here is derived from an EMBL/GenBank/DDBJ whole genome shotgun (WGS) entry which is preliminary data.</text>
</comment>
<feature type="domain" description="PAC" evidence="4">
    <location>
        <begin position="220"/>
        <end position="272"/>
    </location>
</feature>
<evidence type="ECO:0000259" key="4">
    <source>
        <dbReference type="PROSITE" id="PS50113"/>
    </source>
</evidence>
<evidence type="ECO:0000313" key="7">
    <source>
        <dbReference type="Proteomes" id="UP001139031"/>
    </source>
</evidence>
<evidence type="ECO:0000256" key="2">
    <source>
        <dbReference type="SAM" id="Coils"/>
    </source>
</evidence>
<dbReference type="InterPro" id="IPR000700">
    <property type="entry name" value="PAS-assoc_C"/>
</dbReference>
<feature type="domain" description="PAS" evidence="3">
    <location>
        <begin position="173"/>
        <end position="218"/>
    </location>
</feature>
<dbReference type="PROSITE" id="PS50801">
    <property type="entry name" value="STAS"/>
    <property type="match status" value="1"/>
</dbReference>
<reference evidence="6" key="1">
    <citation type="submission" date="2021-08" db="EMBL/GenBank/DDBJ databases">
        <authorList>
            <person name="Stevens D.C."/>
        </authorList>
    </citation>
    <scope>NUCLEOTIDE SEQUENCE</scope>
    <source>
        <strain evidence="6">DSM 53165</strain>
    </source>
</reference>
<dbReference type="InterPro" id="IPR002645">
    <property type="entry name" value="STAS_dom"/>
</dbReference>
<dbReference type="SUPFAM" id="SSF52091">
    <property type="entry name" value="SpoIIaa-like"/>
    <property type="match status" value="1"/>
</dbReference>
<gene>
    <name evidence="6" type="ORF">K7C98_26560</name>
</gene>
<sequence length="407" mass="44070">MTDSREEMEALRAALRAAEARADGLAAAITGASGAAVTLHAVDGVHRALAVDGSEALLGHTAAECHDWPDFWRAVVHPDDLERVLAGLTGSGPISARLRRRDGSHVDVAIHTATRADRPDLVHALLLACGESRRLAAENRVLRQRLDGFVTNIPGIAWESYFQQSAEMMTVDYVSEVIEPMSGYTVEEWKQPNFWLELVHPDDRAGARAEAEAIFHRGRGSSSYRWITRDGRTLWVTSRMSIIFADDGAPIGLRGVTMDETSIKEAEAQRHEARVREEVIRAQEATLMALSTPLIPIDDETVVMPLIGTLDPRRIEQVQQTLLDGVAGARAKTVILDITGVPKIDARSAEALLRAARAAALLGAEAVITGIRPDVAAALVGLGADLRSLVTLGTLKAGIAYAMNRRR</sequence>
<protein>
    <submittedName>
        <fullName evidence="6">PAS domain-containing protein</fullName>
    </submittedName>
</protein>
<dbReference type="Pfam" id="PF08447">
    <property type="entry name" value="PAS_3"/>
    <property type="match status" value="1"/>
</dbReference>
<proteinExistence type="predicted"/>
<evidence type="ECO:0000259" key="5">
    <source>
        <dbReference type="PROSITE" id="PS50801"/>
    </source>
</evidence>
<dbReference type="PROSITE" id="PS50113">
    <property type="entry name" value="PAC"/>
    <property type="match status" value="1"/>
</dbReference>
<dbReference type="CDD" id="cd00130">
    <property type="entry name" value="PAS"/>
    <property type="match status" value="1"/>
</dbReference>
<name>A0ABS7TXA5_9BACT</name>
<dbReference type="InterPro" id="IPR036513">
    <property type="entry name" value="STAS_dom_sf"/>
</dbReference>
<feature type="coiled-coil region" evidence="2">
    <location>
        <begin position="1"/>
        <end position="28"/>
    </location>
</feature>
<dbReference type="Pfam" id="PF01740">
    <property type="entry name" value="STAS"/>
    <property type="match status" value="1"/>
</dbReference>
<dbReference type="RefSeq" id="WP_224194575.1">
    <property type="nucleotide sequence ID" value="NZ_JAIRAU010000035.1"/>
</dbReference>
<dbReference type="InterPro" id="IPR035965">
    <property type="entry name" value="PAS-like_dom_sf"/>
</dbReference>
<dbReference type="InterPro" id="IPR013655">
    <property type="entry name" value="PAS_fold_3"/>
</dbReference>
<dbReference type="PANTHER" id="PTHR33745">
    <property type="entry name" value="RSBT ANTAGONIST PROTEIN RSBS-RELATED"/>
    <property type="match status" value="1"/>
</dbReference>
<dbReference type="Proteomes" id="UP001139031">
    <property type="component" value="Unassembled WGS sequence"/>
</dbReference>
<organism evidence="6 7">
    <name type="scientific">Nannocystis pusilla</name>
    <dbReference type="NCBI Taxonomy" id="889268"/>
    <lineage>
        <taxon>Bacteria</taxon>
        <taxon>Pseudomonadati</taxon>
        <taxon>Myxococcota</taxon>
        <taxon>Polyangia</taxon>
        <taxon>Nannocystales</taxon>
        <taxon>Nannocystaceae</taxon>
        <taxon>Nannocystis</taxon>
    </lineage>
</organism>